<keyword evidence="3 6" id="KW-0812">Transmembrane</keyword>
<reference evidence="8" key="1">
    <citation type="journal article" date="2019" name="Int. J. Syst. Evol. Microbiol.">
        <title>The Global Catalogue of Microorganisms (GCM) 10K type strain sequencing project: providing services to taxonomists for standard genome sequencing and annotation.</title>
        <authorList>
            <consortium name="The Broad Institute Genomics Platform"/>
            <consortium name="The Broad Institute Genome Sequencing Center for Infectious Disease"/>
            <person name="Wu L."/>
            <person name="Ma J."/>
        </authorList>
    </citation>
    <scope>NUCLEOTIDE SEQUENCE [LARGE SCALE GENOMIC DNA]</scope>
    <source>
        <strain evidence="8">JCM 18715</strain>
    </source>
</reference>
<evidence type="ECO:0000256" key="6">
    <source>
        <dbReference type="SAM" id="Phobius"/>
    </source>
</evidence>
<keyword evidence="4 6" id="KW-1133">Transmembrane helix</keyword>
<dbReference type="PANTHER" id="PTHR33931">
    <property type="entry name" value="HOLIN-LIKE PROTEIN CIDA-RELATED"/>
    <property type="match status" value="1"/>
</dbReference>
<keyword evidence="2" id="KW-1003">Cell membrane</keyword>
<dbReference type="RefSeq" id="WP_345534280.1">
    <property type="nucleotide sequence ID" value="NZ_BAABLD010000017.1"/>
</dbReference>
<dbReference type="Pfam" id="PF03788">
    <property type="entry name" value="LrgA"/>
    <property type="match status" value="1"/>
</dbReference>
<keyword evidence="5 6" id="KW-0472">Membrane</keyword>
<evidence type="ECO:0000256" key="3">
    <source>
        <dbReference type="ARBA" id="ARBA00022692"/>
    </source>
</evidence>
<feature type="transmembrane region" description="Helical" evidence="6">
    <location>
        <begin position="39"/>
        <end position="60"/>
    </location>
</feature>
<evidence type="ECO:0000256" key="5">
    <source>
        <dbReference type="ARBA" id="ARBA00023136"/>
    </source>
</evidence>
<organism evidence="7 8">
    <name type="scientific">Viridibacterium curvum</name>
    <dbReference type="NCBI Taxonomy" id="1101404"/>
    <lineage>
        <taxon>Bacteria</taxon>
        <taxon>Pseudomonadati</taxon>
        <taxon>Pseudomonadota</taxon>
        <taxon>Betaproteobacteria</taxon>
        <taxon>Rhodocyclales</taxon>
        <taxon>Rhodocyclaceae</taxon>
        <taxon>Viridibacterium</taxon>
    </lineage>
</organism>
<evidence type="ECO:0000313" key="7">
    <source>
        <dbReference type="EMBL" id="GAA5170553.1"/>
    </source>
</evidence>
<evidence type="ECO:0000256" key="1">
    <source>
        <dbReference type="ARBA" id="ARBA00004651"/>
    </source>
</evidence>
<evidence type="ECO:0000256" key="4">
    <source>
        <dbReference type="ARBA" id="ARBA00022989"/>
    </source>
</evidence>
<name>A0ABP9R355_9RHOO</name>
<gene>
    <name evidence="7" type="ORF">GCM10025770_33700</name>
</gene>
<comment type="subcellular location">
    <subcellularLocation>
        <location evidence="1">Cell membrane</location>
        <topology evidence="1">Multi-pass membrane protein</topology>
    </subcellularLocation>
</comment>
<proteinExistence type="predicted"/>
<comment type="caution">
    <text evidence="7">The sequence shown here is derived from an EMBL/GenBank/DDBJ whole genome shotgun (WGS) entry which is preliminary data.</text>
</comment>
<feature type="transmembrane region" description="Helical" evidence="6">
    <location>
        <begin position="103"/>
        <end position="127"/>
    </location>
</feature>
<protein>
    <submittedName>
        <fullName evidence="7">CidA/LrgA family protein</fullName>
    </submittedName>
</protein>
<dbReference type="Proteomes" id="UP001500547">
    <property type="component" value="Unassembled WGS sequence"/>
</dbReference>
<feature type="transmembrane region" description="Helical" evidence="6">
    <location>
        <begin position="72"/>
        <end position="91"/>
    </location>
</feature>
<keyword evidence="8" id="KW-1185">Reference proteome</keyword>
<evidence type="ECO:0000313" key="8">
    <source>
        <dbReference type="Proteomes" id="UP001500547"/>
    </source>
</evidence>
<dbReference type="InterPro" id="IPR005538">
    <property type="entry name" value="LrgA/CidA"/>
</dbReference>
<dbReference type="EMBL" id="BAABLD010000017">
    <property type="protein sequence ID" value="GAA5170553.1"/>
    <property type="molecule type" value="Genomic_DNA"/>
</dbReference>
<evidence type="ECO:0000256" key="2">
    <source>
        <dbReference type="ARBA" id="ARBA00022475"/>
    </source>
</evidence>
<sequence length="134" mass="13980">MSNTSTPPSPPEGPTTDQVLTGFAILLACWLLGEVVSTLLPFALPGAVAGMLLLLAFCLIRRHVPKPIEAAGRGLLDHLSLLFVPAAVGLIDQGPLLSVHGPGLLATLVLSTGITMAITALTLKWLLGRRKAED</sequence>
<dbReference type="PANTHER" id="PTHR33931:SF2">
    <property type="entry name" value="HOLIN-LIKE PROTEIN CIDA"/>
    <property type="match status" value="1"/>
</dbReference>
<accession>A0ABP9R355</accession>